<dbReference type="EMBL" id="BOMF01000022">
    <property type="protein sequence ID" value="GID44247.1"/>
    <property type="molecule type" value="Genomic_DNA"/>
</dbReference>
<proteinExistence type="predicted"/>
<evidence type="ECO:0000313" key="1">
    <source>
        <dbReference type="EMBL" id="GID44247.1"/>
    </source>
</evidence>
<comment type="caution">
    <text evidence="1">The sequence shown here is derived from an EMBL/GenBank/DDBJ whole genome shotgun (WGS) entry which is preliminary data.</text>
</comment>
<dbReference type="CDD" id="cd17511">
    <property type="entry name" value="YbjN_AmyR-like"/>
    <property type="match status" value="1"/>
</dbReference>
<sequence>MTAFHFPGIYHRKVQPLSNDMIKAALDKRGFSYFVDADGDIAGNFQNNLIYFFRLGERKEILQVRAMMQHVFPVGEVPKLYEFCNTWNRDQLWPKAYVQVTDDGQAIVVGEVTSDWEHGATVEQLDQVLLCGIATGCRLGEALGELKSGSPR</sequence>
<accession>A0ABQ3WB33</accession>
<gene>
    <name evidence="1" type="ORF">Aca07nite_15220</name>
</gene>
<organism evidence="1">
    <name type="scientific">Actinoplanes campanulatus</name>
    <dbReference type="NCBI Taxonomy" id="113559"/>
    <lineage>
        <taxon>Bacteria</taxon>
        <taxon>Bacillati</taxon>
        <taxon>Actinomycetota</taxon>
        <taxon>Actinomycetes</taxon>
        <taxon>Micromonosporales</taxon>
        <taxon>Micromonosporaceae</taxon>
        <taxon>Actinoplanes</taxon>
    </lineage>
</organism>
<evidence type="ECO:0008006" key="2">
    <source>
        <dbReference type="Google" id="ProtNLM"/>
    </source>
</evidence>
<dbReference type="Pfam" id="PF10722">
    <property type="entry name" value="YbjN"/>
    <property type="match status" value="1"/>
</dbReference>
<dbReference type="InterPro" id="IPR019660">
    <property type="entry name" value="Put_sensory_transdc_reg_YbjN"/>
</dbReference>
<reference evidence="1" key="1">
    <citation type="submission" date="2021-01" db="EMBL/GenBank/DDBJ databases">
        <title>Whole genome shotgun sequence of Actinoplanes capillaceus NBRC 16408.</title>
        <authorList>
            <person name="Komaki H."/>
            <person name="Tamura T."/>
        </authorList>
    </citation>
    <scope>NUCLEOTIDE SEQUENCE [LARGE SCALE GENOMIC DNA]</scope>
    <source>
        <strain evidence="1">NBRC 16408</strain>
    </source>
</reference>
<protein>
    <recommendedName>
        <fullName evidence="2">Sensory transduction regulator</fullName>
    </recommendedName>
</protein>
<name>A0ABQ3WB33_9ACTN</name>